<evidence type="ECO:0008006" key="4">
    <source>
        <dbReference type="Google" id="ProtNLM"/>
    </source>
</evidence>
<dbReference type="Proteomes" id="UP000198922">
    <property type="component" value="Unassembled WGS sequence"/>
</dbReference>
<keyword evidence="3" id="KW-1185">Reference proteome</keyword>
<dbReference type="AlphaFoldDB" id="A0A1G7DCH8"/>
<keyword evidence="1" id="KW-0472">Membrane</keyword>
<dbReference type="STRING" id="521013.SAMN04488567_1878"/>
<dbReference type="RefSeq" id="WP_165612556.1">
    <property type="nucleotide sequence ID" value="NZ_FNAT01000002.1"/>
</dbReference>
<sequence>MTMQVEHELHHRRKGRNFGVGLLLVAFVGLIFGLTVVKTLNLGDIVDLERADRAFQPAETGTGADQ</sequence>
<organism evidence="2 3">
    <name type="scientific">Limimaricola pyoseonensis</name>
    <dbReference type="NCBI Taxonomy" id="521013"/>
    <lineage>
        <taxon>Bacteria</taxon>
        <taxon>Pseudomonadati</taxon>
        <taxon>Pseudomonadota</taxon>
        <taxon>Alphaproteobacteria</taxon>
        <taxon>Rhodobacterales</taxon>
        <taxon>Paracoccaceae</taxon>
        <taxon>Limimaricola</taxon>
    </lineage>
</organism>
<evidence type="ECO:0000313" key="2">
    <source>
        <dbReference type="EMBL" id="SDE49251.1"/>
    </source>
</evidence>
<feature type="transmembrane region" description="Helical" evidence="1">
    <location>
        <begin position="20"/>
        <end position="40"/>
    </location>
</feature>
<protein>
    <recommendedName>
        <fullName evidence="4">Cytochrome C oxidase assembly protein</fullName>
    </recommendedName>
</protein>
<evidence type="ECO:0000256" key="1">
    <source>
        <dbReference type="SAM" id="Phobius"/>
    </source>
</evidence>
<gene>
    <name evidence="2" type="ORF">SAMN04488567_1878</name>
</gene>
<name>A0A1G7DCH8_9RHOB</name>
<reference evidence="3" key="1">
    <citation type="submission" date="2016-10" db="EMBL/GenBank/DDBJ databases">
        <authorList>
            <person name="Varghese N."/>
            <person name="Submissions S."/>
        </authorList>
    </citation>
    <scope>NUCLEOTIDE SEQUENCE [LARGE SCALE GENOMIC DNA]</scope>
    <source>
        <strain evidence="3">DSM 21424</strain>
    </source>
</reference>
<keyword evidence="1" id="KW-1133">Transmembrane helix</keyword>
<evidence type="ECO:0000313" key="3">
    <source>
        <dbReference type="Proteomes" id="UP000198922"/>
    </source>
</evidence>
<proteinExistence type="predicted"/>
<keyword evidence="1" id="KW-0812">Transmembrane</keyword>
<accession>A0A1G7DCH8</accession>
<dbReference type="EMBL" id="FNAT01000002">
    <property type="protein sequence ID" value="SDE49251.1"/>
    <property type="molecule type" value="Genomic_DNA"/>
</dbReference>